<dbReference type="RefSeq" id="WP_090525196.1">
    <property type="nucleotide sequence ID" value="NZ_FNAH01000012.1"/>
</dbReference>
<keyword evidence="2" id="KW-1185">Reference proteome</keyword>
<dbReference type="InterPro" id="IPR050678">
    <property type="entry name" value="DNA_Partitioning_ATPase"/>
</dbReference>
<name>A0A1G7G5H3_9RHOB</name>
<dbReference type="InterPro" id="IPR027417">
    <property type="entry name" value="P-loop_NTPase"/>
</dbReference>
<dbReference type="Gene3D" id="3.40.50.300">
    <property type="entry name" value="P-loop containing nucleotide triphosphate hydrolases"/>
    <property type="match status" value="1"/>
</dbReference>
<evidence type="ECO:0000313" key="2">
    <source>
        <dbReference type="Proteomes" id="UP000199344"/>
    </source>
</evidence>
<gene>
    <name evidence="1" type="ORF">SAMN05421538_11260</name>
</gene>
<protein>
    <submittedName>
        <fullName evidence="1">Chromosome partitioning protein</fullName>
    </submittedName>
</protein>
<dbReference type="STRING" id="591205.SAMN05421538_11260"/>
<dbReference type="PIRSF" id="PIRSF009320">
    <property type="entry name" value="Nuc_binding_HP_1000"/>
    <property type="match status" value="1"/>
</dbReference>
<dbReference type="EMBL" id="FNAH01000012">
    <property type="protein sequence ID" value="SDE83360.1"/>
    <property type="molecule type" value="Genomic_DNA"/>
</dbReference>
<dbReference type="PANTHER" id="PTHR13696:SF96">
    <property type="entry name" value="COBQ_COBB_MIND_PARA NUCLEOTIDE BINDING DOMAIN-CONTAINING PROTEIN"/>
    <property type="match status" value="1"/>
</dbReference>
<dbReference type="OrthoDB" id="7820287at2"/>
<dbReference type="Pfam" id="PF07015">
    <property type="entry name" value="VirC1"/>
    <property type="match status" value="1"/>
</dbReference>
<sequence length="238" mass="26277">MGTGRRIIAVMNKKGGCGKSTLVRGLASVAIDRGERVTIFDTDSNQGIAEWMNEARSQGYWHDRINVIGTLSAEKVLEDIQSLYEGPDENHLILIDTFGGGSEAHDEMAMTAHLIVSPCRLSSQDVRDTTSTGIWHEKLKTRVDDPDHVPPFRVVGSHVGKSISESAKTQIAIMFETLPTLEDFVLDRACYERMNDTGLLGVIRDKHPNRSLVQSIAPGLTEMGELLDQFDTIIKENA</sequence>
<reference evidence="1 2" key="1">
    <citation type="submission" date="2016-10" db="EMBL/GenBank/DDBJ databases">
        <authorList>
            <person name="de Groot N.N."/>
        </authorList>
    </citation>
    <scope>NUCLEOTIDE SEQUENCE [LARGE SCALE GENOMIC DNA]</scope>
    <source>
        <strain evidence="1 2">DSM 22220</strain>
    </source>
</reference>
<evidence type="ECO:0000313" key="1">
    <source>
        <dbReference type="EMBL" id="SDE83360.1"/>
    </source>
</evidence>
<dbReference type="CDD" id="cd02042">
    <property type="entry name" value="ParAB_family"/>
    <property type="match status" value="1"/>
</dbReference>
<dbReference type="Proteomes" id="UP000199344">
    <property type="component" value="Unassembled WGS sequence"/>
</dbReference>
<accession>A0A1G7G5H3</accession>
<dbReference type="PANTHER" id="PTHR13696">
    <property type="entry name" value="P-LOOP CONTAINING NUCLEOSIDE TRIPHOSPHATE HYDROLASE"/>
    <property type="match status" value="1"/>
</dbReference>
<dbReference type="AlphaFoldDB" id="A0A1G7G5H3"/>
<dbReference type="SUPFAM" id="SSF52540">
    <property type="entry name" value="P-loop containing nucleoside triphosphate hydrolases"/>
    <property type="match status" value="1"/>
</dbReference>
<dbReference type="InterPro" id="IPR009744">
    <property type="entry name" value="VirC1"/>
</dbReference>
<proteinExistence type="predicted"/>
<organism evidence="1 2">
    <name type="scientific">Paracoccus isoporae</name>
    <dbReference type="NCBI Taxonomy" id="591205"/>
    <lineage>
        <taxon>Bacteria</taxon>
        <taxon>Pseudomonadati</taxon>
        <taxon>Pseudomonadota</taxon>
        <taxon>Alphaproteobacteria</taxon>
        <taxon>Rhodobacterales</taxon>
        <taxon>Paracoccaceae</taxon>
        <taxon>Paracoccus</taxon>
    </lineage>
</organism>